<comment type="similarity">
    <text evidence="1">Belongs to the glycosyltransferase 2 family.</text>
</comment>
<dbReference type="InterPro" id="IPR029044">
    <property type="entry name" value="Nucleotide-diphossugar_trans"/>
</dbReference>
<proteinExistence type="inferred from homology"/>
<dbReference type="Pfam" id="PF00535">
    <property type="entry name" value="Glycos_transf_2"/>
    <property type="match status" value="1"/>
</dbReference>
<evidence type="ECO:0000313" key="6">
    <source>
        <dbReference type="EMBL" id="ODP26142.1"/>
    </source>
</evidence>
<dbReference type="InterPro" id="IPR001173">
    <property type="entry name" value="Glyco_trans_2-like"/>
</dbReference>
<name>A0A1E3KX68_9BACL</name>
<evidence type="ECO:0000256" key="2">
    <source>
        <dbReference type="ARBA" id="ARBA00022676"/>
    </source>
</evidence>
<keyword evidence="4" id="KW-0812">Transmembrane</keyword>
<dbReference type="RefSeq" id="WP_069329898.1">
    <property type="nucleotide sequence ID" value="NZ_MDER01000096.1"/>
</dbReference>
<evidence type="ECO:0000256" key="3">
    <source>
        <dbReference type="ARBA" id="ARBA00022679"/>
    </source>
</evidence>
<organism evidence="6 7">
    <name type="scientific">Paenibacillus nuruki</name>
    <dbReference type="NCBI Taxonomy" id="1886670"/>
    <lineage>
        <taxon>Bacteria</taxon>
        <taxon>Bacillati</taxon>
        <taxon>Bacillota</taxon>
        <taxon>Bacilli</taxon>
        <taxon>Bacillales</taxon>
        <taxon>Paenibacillaceae</taxon>
        <taxon>Paenibacillus</taxon>
    </lineage>
</organism>
<dbReference type="PATRIC" id="fig|1886670.3.peg.4621"/>
<gene>
    <name evidence="6" type="ORF">PTI45_04599</name>
</gene>
<keyword evidence="4" id="KW-1133">Transmembrane helix</keyword>
<keyword evidence="4" id="KW-0472">Membrane</keyword>
<dbReference type="GO" id="GO:0016757">
    <property type="term" value="F:glycosyltransferase activity"/>
    <property type="evidence" value="ECO:0007669"/>
    <property type="project" value="UniProtKB-KW"/>
</dbReference>
<dbReference type="Proteomes" id="UP000094578">
    <property type="component" value="Unassembled WGS sequence"/>
</dbReference>
<reference evidence="6 7" key="1">
    <citation type="submission" date="2016-08" db="EMBL/GenBank/DDBJ databases">
        <title>Genome sequencing of Paenibacillus sp. TI45-13ar, isolated from Korean traditional nuruk.</title>
        <authorList>
            <person name="Kim S.-J."/>
        </authorList>
    </citation>
    <scope>NUCLEOTIDE SEQUENCE [LARGE SCALE GENOMIC DNA]</scope>
    <source>
        <strain evidence="6 7">TI45-13ar</strain>
    </source>
</reference>
<dbReference type="STRING" id="1886670.PTI45_04599"/>
<dbReference type="EMBL" id="MDER01000096">
    <property type="protein sequence ID" value="ODP26142.1"/>
    <property type="molecule type" value="Genomic_DNA"/>
</dbReference>
<dbReference type="PANTHER" id="PTHR43630:SF1">
    <property type="entry name" value="POLY-BETA-1,6-N-ACETYL-D-GLUCOSAMINE SYNTHASE"/>
    <property type="match status" value="1"/>
</dbReference>
<keyword evidence="7" id="KW-1185">Reference proteome</keyword>
<evidence type="ECO:0000313" key="7">
    <source>
        <dbReference type="Proteomes" id="UP000094578"/>
    </source>
</evidence>
<dbReference type="CDD" id="cd06423">
    <property type="entry name" value="CESA_like"/>
    <property type="match status" value="1"/>
</dbReference>
<comment type="caution">
    <text evidence="6">The sequence shown here is derived from an EMBL/GenBank/DDBJ whole genome shotgun (WGS) entry which is preliminary data.</text>
</comment>
<sequence>MSKVVILFSTYNNEQTVVACLQSCMSQENHQSLHIVIADDGSSDNTVQVIRELAEESIVPMTVLELPHGERGIARVTAIAEAQRLHADCILVIDSDMILAKDLVSQCVSFLDDHPQVGALVVPEEAYSTATNFFSKVKVFERNVINNAGETLGKRSIEAARFWRMNAYESTGGFNADQIAFEEIQPTLRYVEEGGDIRRAVCTRIYHDEKQVYLSDILRKKAYYFSVMDQTISSEEGGFRKALERWYFFRPVLYSRANRLQYLRHPLLTAGMCWMYICLSVLGVTALLKSSSHSIQSTPLNENK</sequence>
<dbReference type="SUPFAM" id="SSF53448">
    <property type="entry name" value="Nucleotide-diphospho-sugar transferases"/>
    <property type="match status" value="1"/>
</dbReference>
<keyword evidence="2" id="KW-0328">Glycosyltransferase</keyword>
<protein>
    <recommendedName>
        <fullName evidence="5">Glycosyltransferase 2-like domain-containing protein</fullName>
    </recommendedName>
</protein>
<dbReference type="PANTHER" id="PTHR43630">
    <property type="entry name" value="POLY-BETA-1,6-N-ACETYL-D-GLUCOSAMINE SYNTHASE"/>
    <property type="match status" value="1"/>
</dbReference>
<feature type="transmembrane region" description="Helical" evidence="4">
    <location>
        <begin position="267"/>
        <end position="288"/>
    </location>
</feature>
<evidence type="ECO:0000259" key="5">
    <source>
        <dbReference type="Pfam" id="PF00535"/>
    </source>
</evidence>
<accession>A0A1E3KX68</accession>
<dbReference type="Gene3D" id="3.90.550.10">
    <property type="entry name" value="Spore Coat Polysaccharide Biosynthesis Protein SpsA, Chain A"/>
    <property type="match status" value="1"/>
</dbReference>
<evidence type="ECO:0000256" key="1">
    <source>
        <dbReference type="ARBA" id="ARBA00006739"/>
    </source>
</evidence>
<feature type="domain" description="Glycosyltransferase 2-like" evidence="5">
    <location>
        <begin position="7"/>
        <end position="128"/>
    </location>
</feature>
<dbReference type="AlphaFoldDB" id="A0A1E3KX68"/>
<keyword evidence="3" id="KW-0808">Transferase</keyword>
<evidence type="ECO:0000256" key="4">
    <source>
        <dbReference type="SAM" id="Phobius"/>
    </source>
</evidence>